<evidence type="ECO:0000313" key="3">
    <source>
        <dbReference type="EMBL" id="CAC5402489.1"/>
    </source>
</evidence>
<keyword evidence="2" id="KW-1133">Transmembrane helix</keyword>
<proteinExistence type="predicted"/>
<dbReference type="AlphaFoldDB" id="A0A6J8D3P0"/>
<keyword evidence="4" id="KW-1185">Reference proteome</keyword>
<keyword evidence="2" id="KW-0472">Membrane</keyword>
<dbReference type="EMBL" id="CACVKT020006506">
    <property type="protein sequence ID" value="CAC5402489.1"/>
    <property type="molecule type" value="Genomic_DNA"/>
</dbReference>
<gene>
    <name evidence="3" type="ORF">MCOR_36428</name>
</gene>
<feature type="region of interest" description="Disordered" evidence="1">
    <location>
        <begin position="77"/>
        <end position="200"/>
    </location>
</feature>
<organism evidence="3 4">
    <name type="scientific">Mytilus coruscus</name>
    <name type="common">Sea mussel</name>
    <dbReference type="NCBI Taxonomy" id="42192"/>
    <lineage>
        <taxon>Eukaryota</taxon>
        <taxon>Metazoa</taxon>
        <taxon>Spiralia</taxon>
        <taxon>Lophotrochozoa</taxon>
        <taxon>Mollusca</taxon>
        <taxon>Bivalvia</taxon>
        <taxon>Autobranchia</taxon>
        <taxon>Pteriomorphia</taxon>
        <taxon>Mytilida</taxon>
        <taxon>Mytiloidea</taxon>
        <taxon>Mytilidae</taxon>
        <taxon>Mytilinae</taxon>
        <taxon>Mytilus</taxon>
    </lineage>
</organism>
<evidence type="ECO:0000256" key="2">
    <source>
        <dbReference type="SAM" id="Phobius"/>
    </source>
</evidence>
<sequence>MYVIFVDIDDENNIESDDCNITSTETTSQRPSKESYMSSTEYLTTVTTDYLSTSTSSLPDYQTILTSYSTKAQSALTSYSTEDQTPSTSYSTENQTTPNSYSTENQTASTSFSTENQTSSTSYSTENQTTPTSYSTENKTTPTSYSTENHTTPTSYSTENQTASTSYSTESQTISTSYSTENDKVTTFTNSSSENKQSEQLPTVVVGSVIGVVVIILIVVAVLVVVRRKKFLSNKYRKHDKAEETEKQAVNETKRSPLPVGSSNVSCSKSDVYCDPWQSFEESQTLTKAGKKLNRQSQNPMYELSSFQYDSYSVAGGLIKQNHTEKHENVNPDIYNHCNLGNSTMDVSQQNVYDSAAGIYSHLNHGDIKDHNEDTYDHFHGSDQDYDQFDRTLRKTEDTSEYSLYQ</sequence>
<evidence type="ECO:0000256" key="1">
    <source>
        <dbReference type="SAM" id="MobiDB-lite"/>
    </source>
</evidence>
<keyword evidence="2" id="KW-0812">Transmembrane</keyword>
<dbReference type="OrthoDB" id="10470688at2759"/>
<dbReference type="Proteomes" id="UP000507470">
    <property type="component" value="Unassembled WGS sequence"/>
</dbReference>
<name>A0A6J8D3P0_MYTCO</name>
<feature type="transmembrane region" description="Helical" evidence="2">
    <location>
        <begin position="204"/>
        <end position="226"/>
    </location>
</feature>
<protein>
    <submittedName>
        <fullName evidence="3">Uncharacterized protein</fullName>
    </submittedName>
</protein>
<evidence type="ECO:0000313" key="4">
    <source>
        <dbReference type="Proteomes" id="UP000507470"/>
    </source>
</evidence>
<reference evidence="3 4" key="1">
    <citation type="submission" date="2020-06" db="EMBL/GenBank/DDBJ databases">
        <authorList>
            <person name="Li R."/>
            <person name="Bekaert M."/>
        </authorList>
    </citation>
    <scope>NUCLEOTIDE SEQUENCE [LARGE SCALE GENOMIC DNA]</scope>
    <source>
        <strain evidence="4">wild</strain>
    </source>
</reference>
<accession>A0A6J8D3P0</accession>
<feature type="region of interest" description="Disordered" evidence="1">
    <location>
        <begin position="236"/>
        <end position="262"/>
    </location>
</feature>
<feature type="compositionally biased region" description="Basic and acidic residues" evidence="1">
    <location>
        <begin position="240"/>
        <end position="255"/>
    </location>
</feature>